<gene>
    <name evidence="1" type="ORF">N7492_008730</name>
</gene>
<evidence type="ECO:0000313" key="1">
    <source>
        <dbReference type="EMBL" id="KAJ5155927.1"/>
    </source>
</evidence>
<sequence>MGIDAPSGIDTIENFGKPSPRCLIESIAPGIPSPILDWNLYRVLALPSGVPQPGVPFSKVSILGIDSISIRIFNHLLIIWNRATVPRKKGAVGNPIDLIGPRISVGNPPKMATFPLTVRASILRMPEPAADDIHTRGFHQVESWFLPEERTEVDIAHRLPHRGLGIDGTSLANIFTIDVNFIVATEMNAAQGFIGTGTSPHIRVSPIFQVGQDQFYRAVAAGGGIESEE</sequence>
<keyword evidence="2" id="KW-1185">Reference proteome</keyword>
<name>A0A9W9HS04_9EURO</name>
<protein>
    <submittedName>
        <fullName evidence="1">Uncharacterized protein</fullName>
    </submittedName>
</protein>
<proteinExistence type="predicted"/>
<dbReference type="AlphaFoldDB" id="A0A9W9HS04"/>
<reference evidence="1" key="1">
    <citation type="submission" date="2022-11" db="EMBL/GenBank/DDBJ databases">
        <authorList>
            <person name="Petersen C."/>
        </authorList>
    </citation>
    <scope>NUCLEOTIDE SEQUENCE</scope>
    <source>
        <strain evidence="1">IBT 21917</strain>
    </source>
</reference>
<evidence type="ECO:0000313" key="2">
    <source>
        <dbReference type="Proteomes" id="UP001146351"/>
    </source>
</evidence>
<accession>A0A9W9HS04</accession>
<dbReference type="EMBL" id="JAPQKO010000006">
    <property type="protein sequence ID" value="KAJ5155927.1"/>
    <property type="molecule type" value="Genomic_DNA"/>
</dbReference>
<dbReference type="Proteomes" id="UP001146351">
    <property type="component" value="Unassembled WGS sequence"/>
</dbReference>
<organism evidence="1 2">
    <name type="scientific">Penicillium capsulatum</name>
    <dbReference type="NCBI Taxonomy" id="69766"/>
    <lineage>
        <taxon>Eukaryota</taxon>
        <taxon>Fungi</taxon>
        <taxon>Dikarya</taxon>
        <taxon>Ascomycota</taxon>
        <taxon>Pezizomycotina</taxon>
        <taxon>Eurotiomycetes</taxon>
        <taxon>Eurotiomycetidae</taxon>
        <taxon>Eurotiales</taxon>
        <taxon>Aspergillaceae</taxon>
        <taxon>Penicillium</taxon>
    </lineage>
</organism>
<comment type="caution">
    <text evidence="1">The sequence shown here is derived from an EMBL/GenBank/DDBJ whole genome shotgun (WGS) entry which is preliminary data.</text>
</comment>
<reference evidence="1" key="2">
    <citation type="journal article" date="2023" name="IMA Fungus">
        <title>Comparative genomic study of the Penicillium genus elucidates a diverse pangenome and 15 lateral gene transfer events.</title>
        <authorList>
            <person name="Petersen C."/>
            <person name="Sorensen T."/>
            <person name="Nielsen M.R."/>
            <person name="Sondergaard T.E."/>
            <person name="Sorensen J.L."/>
            <person name="Fitzpatrick D.A."/>
            <person name="Frisvad J.C."/>
            <person name="Nielsen K.L."/>
        </authorList>
    </citation>
    <scope>NUCLEOTIDE SEQUENCE</scope>
    <source>
        <strain evidence="1">IBT 21917</strain>
    </source>
</reference>